<dbReference type="EMBL" id="JADGKB010000047">
    <property type="protein sequence ID" value="KAJ3256693.1"/>
    <property type="molecule type" value="Genomic_DNA"/>
</dbReference>
<organism evidence="3 4">
    <name type="scientific">Boothiomyces macroporosus</name>
    <dbReference type="NCBI Taxonomy" id="261099"/>
    <lineage>
        <taxon>Eukaryota</taxon>
        <taxon>Fungi</taxon>
        <taxon>Fungi incertae sedis</taxon>
        <taxon>Chytridiomycota</taxon>
        <taxon>Chytridiomycota incertae sedis</taxon>
        <taxon>Chytridiomycetes</taxon>
        <taxon>Rhizophydiales</taxon>
        <taxon>Terramycetaceae</taxon>
        <taxon>Boothiomyces</taxon>
    </lineage>
</organism>
<protein>
    <submittedName>
        <fullName evidence="3">Uncharacterized protein</fullName>
    </submittedName>
</protein>
<evidence type="ECO:0000256" key="1">
    <source>
        <dbReference type="SAM" id="MobiDB-lite"/>
    </source>
</evidence>
<accession>A0AAD5UFC1</accession>
<keyword evidence="2" id="KW-0472">Membrane</keyword>
<gene>
    <name evidence="3" type="ORF">HK103_005188</name>
</gene>
<evidence type="ECO:0000313" key="4">
    <source>
        <dbReference type="Proteomes" id="UP001210925"/>
    </source>
</evidence>
<dbReference type="AlphaFoldDB" id="A0AAD5UFC1"/>
<feature type="compositionally biased region" description="Polar residues" evidence="1">
    <location>
        <begin position="39"/>
        <end position="58"/>
    </location>
</feature>
<keyword evidence="2" id="KW-1133">Transmembrane helix</keyword>
<evidence type="ECO:0000256" key="2">
    <source>
        <dbReference type="SAM" id="Phobius"/>
    </source>
</evidence>
<comment type="caution">
    <text evidence="3">The sequence shown here is derived from an EMBL/GenBank/DDBJ whole genome shotgun (WGS) entry which is preliminary data.</text>
</comment>
<evidence type="ECO:0000313" key="3">
    <source>
        <dbReference type="EMBL" id="KAJ3256693.1"/>
    </source>
</evidence>
<sequence>METHSRSASQQPYGQPAPAYMPNASPLPQYAQPMGGQPQYAQPPNQYGQSYQQPPQNAYQTNYAPPPQPPPSNQQGQGFFPQQAPTQGAVNIQLNMAAPTKEPQAQPRQIVTTILTAMAMVITTTTIMVA</sequence>
<feature type="region of interest" description="Disordered" evidence="1">
    <location>
        <begin position="1"/>
        <end position="88"/>
    </location>
</feature>
<dbReference type="Proteomes" id="UP001210925">
    <property type="component" value="Unassembled WGS sequence"/>
</dbReference>
<proteinExistence type="predicted"/>
<feature type="transmembrane region" description="Helical" evidence="2">
    <location>
        <begin position="110"/>
        <end position="129"/>
    </location>
</feature>
<feature type="compositionally biased region" description="Polar residues" evidence="1">
    <location>
        <begin position="1"/>
        <end position="13"/>
    </location>
</feature>
<name>A0AAD5UFC1_9FUNG</name>
<keyword evidence="4" id="KW-1185">Reference proteome</keyword>
<keyword evidence="2" id="KW-0812">Transmembrane</keyword>
<feature type="compositionally biased region" description="Low complexity" evidence="1">
    <location>
        <begin position="73"/>
        <end position="87"/>
    </location>
</feature>
<reference evidence="3" key="1">
    <citation type="submission" date="2020-05" db="EMBL/GenBank/DDBJ databases">
        <title>Phylogenomic resolution of chytrid fungi.</title>
        <authorList>
            <person name="Stajich J.E."/>
            <person name="Amses K."/>
            <person name="Simmons R."/>
            <person name="Seto K."/>
            <person name="Myers J."/>
            <person name="Bonds A."/>
            <person name="Quandt C.A."/>
            <person name="Barry K."/>
            <person name="Liu P."/>
            <person name="Grigoriev I."/>
            <person name="Longcore J.E."/>
            <person name="James T.Y."/>
        </authorList>
    </citation>
    <scope>NUCLEOTIDE SEQUENCE</scope>
    <source>
        <strain evidence="3">PLAUS21</strain>
    </source>
</reference>